<dbReference type="GO" id="GO:0000271">
    <property type="term" value="P:polysaccharide biosynthetic process"/>
    <property type="evidence" value="ECO:0007669"/>
    <property type="project" value="InterPro"/>
</dbReference>
<accession>A0A6A6JB74</accession>
<sequence>MFANPNFEAELVSKLRYPTECCYEVALTPPEEIEWDPSTEKTRSVSPCQSVESFESLASSEAQPVVAIIGCGYVGSHLAQNFGNHFRVIALDVSETRVQQLREDPSFPSQVTFTTDVNDLSEVSHFLIAVPTLLREDNTINDAHLKSAIQTVQKVASRGATVVIESSVAVGMTRTLLEPLMRELGLKGGMSPERVDPGRVSPPAHAIPKVVSGLDDISPGSLESVLQIYSQVFDTVVPVSRPEVAEMTKLFENCQRMVIAAYANEMSNACEQLNIDRYEVTAACATKPFGYLPFTPGLGVGGHCIPVNPHYLFSNCEFPLLRAATEATSARPASLAQHLIGRYNKRVANPKFLVLGVSFKPGQSSLVNSPALAFMKELSKETSVAFADPLVEQKDVPWAERLDHTVSWTSEELNKFDCIVLAVKQPGLDYELLEHVGWEEITVSSAR</sequence>
<dbReference type="InterPro" id="IPR008927">
    <property type="entry name" value="6-PGluconate_DH-like_C_sf"/>
</dbReference>
<comment type="similarity">
    <text evidence="1 4">Belongs to the UDP-glucose/GDP-mannose dehydrogenase family.</text>
</comment>
<dbReference type="SMART" id="SM00984">
    <property type="entry name" value="UDPG_MGDP_dh_C"/>
    <property type="match status" value="1"/>
</dbReference>
<dbReference type="GO" id="GO:0051287">
    <property type="term" value="F:NAD binding"/>
    <property type="evidence" value="ECO:0007669"/>
    <property type="project" value="InterPro"/>
</dbReference>
<dbReference type="PIRSF" id="PIRSF000124">
    <property type="entry name" value="UDPglc_GDPman_dh"/>
    <property type="match status" value="1"/>
</dbReference>
<name>A0A6A6JB74_WESOR</name>
<evidence type="ECO:0000313" key="7">
    <source>
        <dbReference type="Proteomes" id="UP000800097"/>
    </source>
</evidence>
<dbReference type="Pfam" id="PF03721">
    <property type="entry name" value="UDPG_MGDP_dh_N"/>
    <property type="match status" value="1"/>
</dbReference>
<keyword evidence="7" id="KW-1185">Reference proteome</keyword>
<dbReference type="NCBIfam" id="TIGR03026">
    <property type="entry name" value="NDP-sugDHase"/>
    <property type="match status" value="1"/>
</dbReference>
<protein>
    <submittedName>
        <fullName evidence="6">Nucleotide sugar dehydrogenase</fullName>
    </submittedName>
</protein>
<keyword evidence="3" id="KW-0520">NAD</keyword>
<dbReference type="InterPro" id="IPR028359">
    <property type="entry name" value="UDP_ManNAc/GlcNAc_DH"/>
</dbReference>
<evidence type="ECO:0000259" key="5">
    <source>
        <dbReference type="SMART" id="SM00984"/>
    </source>
</evidence>
<evidence type="ECO:0000256" key="1">
    <source>
        <dbReference type="ARBA" id="ARBA00006601"/>
    </source>
</evidence>
<evidence type="ECO:0000256" key="2">
    <source>
        <dbReference type="ARBA" id="ARBA00023002"/>
    </source>
</evidence>
<evidence type="ECO:0000313" key="6">
    <source>
        <dbReference type="EMBL" id="KAF2273517.1"/>
    </source>
</evidence>
<dbReference type="InterPro" id="IPR036291">
    <property type="entry name" value="NAD(P)-bd_dom_sf"/>
</dbReference>
<dbReference type="SUPFAM" id="SSF48179">
    <property type="entry name" value="6-phosphogluconate dehydrogenase C-terminal domain-like"/>
    <property type="match status" value="1"/>
</dbReference>
<gene>
    <name evidence="6" type="ORF">EI97DRAFT_452270</name>
</gene>
<dbReference type="Gene3D" id="3.40.50.720">
    <property type="entry name" value="NAD(P)-binding Rossmann-like Domain"/>
    <property type="match status" value="2"/>
</dbReference>
<evidence type="ECO:0000256" key="3">
    <source>
        <dbReference type="ARBA" id="ARBA00023027"/>
    </source>
</evidence>
<dbReference type="InterPro" id="IPR036220">
    <property type="entry name" value="UDP-Glc/GDP-Man_DH_C_sf"/>
</dbReference>
<dbReference type="PANTHER" id="PTHR43491:SF2">
    <property type="entry name" value="UDP-N-ACETYL-D-MANNOSAMINE DEHYDROGENASE"/>
    <property type="match status" value="1"/>
</dbReference>
<dbReference type="PANTHER" id="PTHR43491">
    <property type="entry name" value="UDP-N-ACETYL-D-MANNOSAMINE DEHYDROGENASE"/>
    <property type="match status" value="1"/>
</dbReference>
<dbReference type="PIRSF" id="PIRSF500136">
    <property type="entry name" value="UDP_ManNAc_DH"/>
    <property type="match status" value="1"/>
</dbReference>
<dbReference type="SUPFAM" id="SSF51735">
    <property type="entry name" value="NAD(P)-binding Rossmann-fold domains"/>
    <property type="match status" value="1"/>
</dbReference>
<proteinExistence type="inferred from homology"/>
<dbReference type="InterPro" id="IPR014027">
    <property type="entry name" value="UDP-Glc/GDP-Man_DH_C"/>
</dbReference>
<dbReference type="InterPro" id="IPR014026">
    <property type="entry name" value="UDP-Glc/GDP-Man_DH_dimer"/>
</dbReference>
<reference evidence="6" key="1">
    <citation type="journal article" date="2020" name="Stud. Mycol.">
        <title>101 Dothideomycetes genomes: a test case for predicting lifestyles and emergence of pathogens.</title>
        <authorList>
            <person name="Haridas S."/>
            <person name="Albert R."/>
            <person name="Binder M."/>
            <person name="Bloem J."/>
            <person name="Labutti K."/>
            <person name="Salamov A."/>
            <person name="Andreopoulos B."/>
            <person name="Baker S."/>
            <person name="Barry K."/>
            <person name="Bills G."/>
            <person name="Bluhm B."/>
            <person name="Cannon C."/>
            <person name="Castanera R."/>
            <person name="Culley D."/>
            <person name="Daum C."/>
            <person name="Ezra D."/>
            <person name="Gonzalez J."/>
            <person name="Henrissat B."/>
            <person name="Kuo A."/>
            <person name="Liang C."/>
            <person name="Lipzen A."/>
            <person name="Lutzoni F."/>
            <person name="Magnuson J."/>
            <person name="Mondo S."/>
            <person name="Nolan M."/>
            <person name="Ohm R."/>
            <person name="Pangilinan J."/>
            <person name="Park H.-J."/>
            <person name="Ramirez L."/>
            <person name="Alfaro M."/>
            <person name="Sun H."/>
            <person name="Tritt A."/>
            <person name="Yoshinaga Y."/>
            <person name="Zwiers L.-H."/>
            <person name="Turgeon B."/>
            <person name="Goodwin S."/>
            <person name="Spatafora J."/>
            <person name="Crous P."/>
            <person name="Grigoriev I."/>
        </authorList>
    </citation>
    <scope>NUCLEOTIDE SEQUENCE</scope>
    <source>
        <strain evidence="6">CBS 379.55</strain>
    </source>
</reference>
<dbReference type="GeneID" id="54553576"/>
<evidence type="ECO:0000256" key="4">
    <source>
        <dbReference type="PIRNR" id="PIRNR000124"/>
    </source>
</evidence>
<dbReference type="GO" id="GO:0016616">
    <property type="term" value="F:oxidoreductase activity, acting on the CH-OH group of donors, NAD or NADP as acceptor"/>
    <property type="evidence" value="ECO:0007669"/>
    <property type="project" value="InterPro"/>
</dbReference>
<dbReference type="EMBL" id="ML986509">
    <property type="protein sequence ID" value="KAF2273517.1"/>
    <property type="molecule type" value="Genomic_DNA"/>
</dbReference>
<dbReference type="RefSeq" id="XP_033651056.1">
    <property type="nucleotide sequence ID" value="XM_033800401.1"/>
</dbReference>
<dbReference type="Pfam" id="PF03720">
    <property type="entry name" value="UDPG_MGDP_dh_C"/>
    <property type="match status" value="1"/>
</dbReference>
<dbReference type="InterPro" id="IPR001732">
    <property type="entry name" value="UDP-Glc/GDP-Man_DH_N"/>
</dbReference>
<dbReference type="SUPFAM" id="SSF52413">
    <property type="entry name" value="UDP-glucose/GDP-mannose dehydrogenase C-terminal domain"/>
    <property type="match status" value="1"/>
</dbReference>
<dbReference type="AlphaFoldDB" id="A0A6A6JB74"/>
<organism evidence="6 7">
    <name type="scientific">Westerdykella ornata</name>
    <dbReference type="NCBI Taxonomy" id="318751"/>
    <lineage>
        <taxon>Eukaryota</taxon>
        <taxon>Fungi</taxon>
        <taxon>Dikarya</taxon>
        <taxon>Ascomycota</taxon>
        <taxon>Pezizomycotina</taxon>
        <taxon>Dothideomycetes</taxon>
        <taxon>Pleosporomycetidae</taxon>
        <taxon>Pleosporales</taxon>
        <taxon>Sporormiaceae</taxon>
        <taxon>Westerdykella</taxon>
    </lineage>
</organism>
<dbReference type="GO" id="GO:0016628">
    <property type="term" value="F:oxidoreductase activity, acting on the CH-CH group of donors, NAD or NADP as acceptor"/>
    <property type="evidence" value="ECO:0007669"/>
    <property type="project" value="InterPro"/>
</dbReference>
<dbReference type="Proteomes" id="UP000800097">
    <property type="component" value="Unassembled WGS sequence"/>
</dbReference>
<keyword evidence="2" id="KW-0560">Oxidoreductase</keyword>
<dbReference type="InterPro" id="IPR017476">
    <property type="entry name" value="UDP-Glc/GDP-Man"/>
</dbReference>
<dbReference type="Pfam" id="PF00984">
    <property type="entry name" value="UDPG_MGDP_dh"/>
    <property type="match status" value="1"/>
</dbReference>
<dbReference type="OrthoDB" id="5059218at2759"/>
<feature type="domain" description="UDP-glucose/GDP-mannose dehydrogenase C-terminal" evidence="5">
    <location>
        <begin position="353"/>
        <end position="435"/>
    </location>
</feature>